<evidence type="ECO:0000313" key="2">
    <source>
        <dbReference type="EMBL" id="KAK3889085.1"/>
    </source>
</evidence>
<dbReference type="InterPro" id="IPR036397">
    <property type="entry name" value="RNaseH_sf"/>
</dbReference>
<dbReference type="Gene3D" id="3.30.420.10">
    <property type="entry name" value="Ribonuclease H-like superfamily/Ribonuclease H"/>
    <property type="match status" value="1"/>
</dbReference>
<dbReference type="GO" id="GO:0003676">
    <property type="term" value="F:nucleic acid binding"/>
    <property type="evidence" value="ECO:0007669"/>
    <property type="project" value="InterPro"/>
</dbReference>
<protein>
    <recommendedName>
        <fullName evidence="1">Integrase catalytic domain-containing protein</fullName>
    </recommendedName>
</protein>
<dbReference type="PROSITE" id="PS50994">
    <property type="entry name" value="INTEGRASE"/>
    <property type="match status" value="1"/>
</dbReference>
<reference evidence="2" key="1">
    <citation type="submission" date="2023-10" db="EMBL/GenBank/DDBJ databases">
        <title>Genome assemblies of two species of porcelain crab, Petrolisthes cinctipes and Petrolisthes manimaculis (Anomura: Porcellanidae).</title>
        <authorList>
            <person name="Angst P."/>
        </authorList>
    </citation>
    <scope>NUCLEOTIDE SEQUENCE</scope>
    <source>
        <strain evidence="2">PB745_01</strain>
        <tissue evidence="2">Gill</tissue>
    </source>
</reference>
<feature type="domain" description="Integrase catalytic" evidence="1">
    <location>
        <begin position="1"/>
        <end position="58"/>
    </location>
</feature>
<dbReference type="EMBL" id="JAWQEG010000506">
    <property type="protein sequence ID" value="KAK3889085.1"/>
    <property type="molecule type" value="Genomic_DNA"/>
</dbReference>
<organism evidence="2 3">
    <name type="scientific">Petrolisthes cinctipes</name>
    <name type="common">Flat porcelain crab</name>
    <dbReference type="NCBI Taxonomy" id="88211"/>
    <lineage>
        <taxon>Eukaryota</taxon>
        <taxon>Metazoa</taxon>
        <taxon>Ecdysozoa</taxon>
        <taxon>Arthropoda</taxon>
        <taxon>Crustacea</taxon>
        <taxon>Multicrustacea</taxon>
        <taxon>Malacostraca</taxon>
        <taxon>Eumalacostraca</taxon>
        <taxon>Eucarida</taxon>
        <taxon>Decapoda</taxon>
        <taxon>Pleocyemata</taxon>
        <taxon>Anomura</taxon>
        <taxon>Galatheoidea</taxon>
        <taxon>Porcellanidae</taxon>
        <taxon>Petrolisthes</taxon>
    </lineage>
</organism>
<name>A0AAE1GC01_PETCI</name>
<dbReference type="GO" id="GO:0015074">
    <property type="term" value="P:DNA integration"/>
    <property type="evidence" value="ECO:0007669"/>
    <property type="project" value="InterPro"/>
</dbReference>
<comment type="caution">
    <text evidence="2">The sequence shown here is derived from an EMBL/GenBank/DDBJ whole genome shotgun (WGS) entry which is preliminary data.</text>
</comment>
<keyword evidence="3" id="KW-1185">Reference proteome</keyword>
<accession>A0AAE1GC01</accession>
<dbReference type="InterPro" id="IPR001584">
    <property type="entry name" value="Integrase_cat-core"/>
</dbReference>
<dbReference type="InterPro" id="IPR012337">
    <property type="entry name" value="RNaseH-like_sf"/>
</dbReference>
<dbReference type="SUPFAM" id="SSF53098">
    <property type="entry name" value="Ribonuclease H-like"/>
    <property type="match status" value="1"/>
</dbReference>
<evidence type="ECO:0000313" key="3">
    <source>
        <dbReference type="Proteomes" id="UP001286313"/>
    </source>
</evidence>
<dbReference type="AlphaFoldDB" id="A0AAE1GC01"/>
<dbReference type="Proteomes" id="UP001286313">
    <property type="component" value="Unassembled WGS sequence"/>
</dbReference>
<sequence>MKFFLRGPVDEVLMDNGAVFRSQAVKDVLDKWNVGRDLRAAYRRSGNGIVERHHPTIKVMAERADRLVWLDEDEGRPS</sequence>
<evidence type="ECO:0000259" key="1">
    <source>
        <dbReference type="PROSITE" id="PS50994"/>
    </source>
</evidence>
<gene>
    <name evidence="2" type="ORF">Pcinc_006960</name>
</gene>
<proteinExistence type="predicted"/>